<feature type="non-terminal residue" evidence="3">
    <location>
        <position position="1411"/>
    </location>
</feature>
<dbReference type="STRING" id="181874.A0A409VJP6"/>
<dbReference type="PANTHER" id="PTHR19446">
    <property type="entry name" value="REVERSE TRANSCRIPTASES"/>
    <property type="match status" value="1"/>
</dbReference>
<dbReference type="SUPFAM" id="SSF56672">
    <property type="entry name" value="DNA/RNA polymerases"/>
    <property type="match status" value="1"/>
</dbReference>
<dbReference type="OrthoDB" id="416119at2759"/>
<dbReference type="InterPro" id="IPR005135">
    <property type="entry name" value="Endo/exonuclease/phosphatase"/>
</dbReference>
<protein>
    <recommendedName>
        <fullName evidence="2">Reverse transcriptase domain-containing protein</fullName>
    </recommendedName>
</protein>
<evidence type="ECO:0000256" key="1">
    <source>
        <dbReference type="SAM" id="MobiDB-lite"/>
    </source>
</evidence>
<dbReference type="Pfam" id="PF00078">
    <property type="entry name" value="RVT_1"/>
    <property type="match status" value="1"/>
</dbReference>
<evidence type="ECO:0000313" key="4">
    <source>
        <dbReference type="Proteomes" id="UP000284842"/>
    </source>
</evidence>
<accession>A0A409VJP6</accession>
<dbReference type="Gene3D" id="3.60.10.10">
    <property type="entry name" value="Endonuclease/exonuclease/phosphatase"/>
    <property type="match status" value="1"/>
</dbReference>
<dbReference type="EMBL" id="NHTK01006042">
    <property type="protein sequence ID" value="PPQ66475.1"/>
    <property type="molecule type" value="Genomic_DNA"/>
</dbReference>
<organism evidence="3 4">
    <name type="scientific">Panaeolus cyanescens</name>
    <dbReference type="NCBI Taxonomy" id="181874"/>
    <lineage>
        <taxon>Eukaryota</taxon>
        <taxon>Fungi</taxon>
        <taxon>Dikarya</taxon>
        <taxon>Basidiomycota</taxon>
        <taxon>Agaricomycotina</taxon>
        <taxon>Agaricomycetes</taxon>
        <taxon>Agaricomycetidae</taxon>
        <taxon>Agaricales</taxon>
        <taxon>Agaricineae</taxon>
        <taxon>Galeropsidaceae</taxon>
        <taxon>Panaeolus</taxon>
    </lineage>
</organism>
<feature type="domain" description="Reverse transcriptase" evidence="2">
    <location>
        <begin position="503"/>
        <end position="762"/>
    </location>
</feature>
<dbReference type="InParanoid" id="A0A409VJP6"/>
<dbReference type="InterPro" id="IPR000477">
    <property type="entry name" value="RT_dom"/>
</dbReference>
<dbReference type="SUPFAM" id="SSF56219">
    <property type="entry name" value="DNase I-like"/>
    <property type="match status" value="1"/>
</dbReference>
<proteinExistence type="predicted"/>
<evidence type="ECO:0000313" key="3">
    <source>
        <dbReference type="EMBL" id="PPQ66475.1"/>
    </source>
</evidence>
<comment type="caution">
    <text evidence="3">The sequence shown here is derived from an EMBL/GenBank/DDBJ whole genome shotgun (WGS) entry which is preliminary data.</text>
</comment>
<gene>
    <name evidence="3" type="ORF">CVT24_007049</name>
</gene>
<dbReference type="GO" id="GO:0003824">
    <property type="term" value="F:catalytic activity"/>
    <property type="evidence" value="ECO:0007669"/>
    <property type="project" value="InterPro"/>
</dbReference>
<feature type="compositionally biased region" description="Pro residues" evidence="1">
    <location>
        <begin position="1141"/>
        <end position="1152"/>
    </location>
</feature>
<dbReference type="Pfam" id="PF03372">
    <property type="entry name" value="Exo_endo_phos"/>
    <property type="match status" value="1"/>
</dbReference>
<evidence type="ECO:0000259" key="2">
    <source>
        <dbReference type="PROSITE" id="PS50878"/>
    </source>
</evidence>
<dbReference type="InterPro" id="IPR043502">
    <property type="entry name" value="DNA/RNA_pol_sf"/>
</dbReference>
<feature type="compositionally biased region" description="Low complexity" evidence="1">
    <location>
        <begin position="1103"/>
        <end position="1127"/>
    </location>
</feature>
<dbReference type="Proteomes" id="UP000284842">
    <property type="component" value="Unassembled WGS sequence"/>
</dbReference>
<reference evidence="3 4" key="1">
    <citation type="journal article" date="2018" name="Evol. Lett.">
        <title>Horizontal gene cluster transfer increased hallucinogenic mushroom diversity.</title>
        <authorList>
            <person name="Reynolds H.T."/>
            <person name="Vijayakumar V."/>
            <person name="Gluck-Thaler E."/>
            <person name="Korotkin H.B."/>
            <person name="Matheny P.B."/>
            <person name="Slot J.C."/>
        </authorList>
    </citation>
    <scope>NUCLEOTIDE SEQUENCE [LARGE SCALE GENOMIC DNA]</scope>
    <source>
        <strain evidence="3 4">2629</strain>
    </source>
</reference>
<dbReference type="InterPro" id="IPR036691">
    <property type="entry name" value="Endo/exonu/phosph_ase_sf"/>
</dbReference>
<sequence length="1411" mass="161816">MSRLHIINSYDPLQTNAKGVTIILNKHRTRWKEAKSTEIVPGRAILVTFPAHLQQNVTILAIYAPNDDAQQITLWEQLHEIYETGRSGHNKPDLLLGDFNLVEGRIDRTSRRLDNGASTRRLQDLLLSLNMVDQWREENPGIQEFTYLQKATGAQSRIDRIYVKRDMARHCYQWNNQHSGIASDHKLVSVKIDMPEMPHIGKGRWMIPPVALQYRPLIDNIKRLGETTLTALMVNRQTDQSQLRDEYLPQKAHAALKEKILSLARNHVRKTIPAIQKQINEKELTLKRTLLDLELEPEDRRERHYARAAVLEVELSELYKLTHMTKRSDIQAKFWRDTETISKAWSNINREIHPKETIFRLRKPAADRNAPPTYETRTDAMANLAATYHDGLQEMQEIGATTGEHQGDQSDVITTSLSILDKRLNPEQANYMAGDITEDEIESAIRTLASGKAPGPDGIPLELYRLLLDEAEDDQKAKQHDDEVPHFDLKKYLKIIIDDVACRPPVVSPDTTNFADGWMCPLFKKNDRTDIANYRPITVLNTDYKIMTRALTSRMNRVVGGLIHPDQAGFMTGRHIEDQTDLVQMLTHLCEVKDINGAIICLDQEKAYDKIRHDYLWEVLKAFNFPTKFINMIQNLYANAHTRVMINGVMSNPFQVRRGVRQGDPLSCLLFNLAIEPLAEQLRKSQLKGITINGTERIIASLFADDTTVYLSEDDDIEDLYTLLNEWCRASGAKFNTSKTEIIPLGNEPYRQDMRQWRAMAPQHNPVIPQIRIAKEGEATRVLGAWVGHKIDNDTIWKKKIDEISHVLKRWNRGHPSQEGRRLIISMFVGGKTQYLTRVQGMPAATEHKIEKMIRDFMWDKEGTERYNPPIGLTTLAEDIKRGGRKVLDIKARNEAIDLMRLKTYLKEPNQCPKWTRIADELLSMAASGRQGQRNPLTHINPFLQKWEPNQRRSDILPPILQSMIRSAKKYNVRFAPKEINEDMRRSMPIWHHIGTSANARLPVNGAAARCLMTNHQIKTTGQMESLAKTNWPPHHISSNECECTECMRMEDNQKCNHPHTCATLAKRYINALDEKWKPRANDPTVPAENRNEMDHTGQQGNQHPQTTGTPNHQHPTPHTHTQSTTHNGFRVFTTRHEEPNPPNPANNPAPNPQEAQEGTEPVEVEIAVECINQGSDDAEIRVALWYWNNPTQHNNEVLRMKRCYVTEESGMIVAAAILMRRHNKGPMNVESKRNQLSHVLTVSGPKAEELNMIDHPMKQALRNAITHFRLREGATTLKAGQCNRASRLLKETERPEDSIINYEEISETHHHETNGMQISSSTQSTLYRGAKEFNNERKLKQNEETCHIDGQGNTNRRATKRRLSITRACIAERSNGIKPDDQRIWKSLRNKNITKKIKGFMWLAMHDGQK</sequence>
<name>A0A409VJP6_9AGAR</name>
<dbReference type="CDD" id="cd01650">
    <property type="entry name" value="RT_nLTR_like"/>
    <property type="match status" value="1"/>
</dbReference>
<dbReference type="PROSITE" id="PS50878">
    <property type="entry name" value="RT_POL"/>
    <property type="match status" value="1"/>
</dbReference>
<feature type="region of interest" description="Disordered" evidence="1">
    <location>
        <begin position="1075"/>
        <end position="1161"/>
    </location>
</feature>
<keyword evidence="4" id="KW-1185">Reference proteome</keyword>